<reference evidence="1" key="1">
    <citation type="journal article" date="2023" name="Microbiol Resour">
        <title>Genome Sequences of Rhodoplanes serenus and Two Thermotolerant Strains, Rhodoplanes tepidamans and 'Rhodoplanes cryptolactis,' Further Refine the Genus.</title>
        <authorList>
            <person name="Rayyan A.A."/>
            <person name="Kyndt J.A."/>
        </authorList>
    </citation>
    <scope>NUCLEOTIDE SEQUENCE</scope>
    <source>
        <strain evidence="1">DSM 9987</strain>
    </source>
</reference>
<sequence length="296" mass="32964">MPLLNDSPLLMNRDLVLRHLAARRVRLSRTKVFFQQEHTLVLPGGRDVPAGTPAGTVPSLLDPAETYLVRVVNAAHYEAADIVVDYAVPNVVNVATSGLFPDAILNRIVYAPSLPFAYETGGDRPLDVLSNFFDTAQPRRAPLIRALTDRFPGYRNVTGVFDLPGLARLYGSARILVNAHQTPHHHTIEEFRVLPALSRGAIVISEDVPLRTHVPYHEHVVWCRFEEIPDTVAAVLADYDAVFDRIHGGGRLARRLAAMRSDFARDMDAALARLPAPPAPWDARFWARLRGLLDRR</sequence>
<evidence type="ECO:0000313" key="2">
    <source>
        <dbReference type="Proteomes" id="UP001165652"/>
    </source>
</evidence>
<dbReference type="EMBL" id="JAQQLI010000109">
    <property type="protein sequence ID" value="MDC7790008.1"/>
    <property type="molecule type" value="Genomic_DNA"/>
</dbReference>
<reference evidence="1" key="2">
    <citation type="submission" date="2023-02" db="EMBL/GenBank/DDBJ databases">
        <authorList>
            <person name="Rayyan A."/>
            <person name="Meyer T."/>
            <person name="Kyndt J.A."/>
        </authorList>
    </citation>
    <scope>NUCLEOTIDE SEQUENCE</scope>
    <source>
        <strain evidence="1">DSM 9987</strain>
    </source>
</reference>
<protein>
    <recommendedName>
        <fullName evidence="3">Glycosyltransferase family 1 protein</fullName>
    </recommendedName>
</protein>
<accession>A0ABT5JL86</accession>
<evidence type="ECO:0008006" key="3">
    <source>
        <dbReference type="Google" id="ProtNLM"/>
    </source>
</evidence>
<dbReference type="RefSeq" id="WP_272780828.1">
    <property type="nucleotide sequence ID" value="NZ_JAQQLI010000109.1"/>
</dbReference>
<gene>
    <name evidence="1" type="ORF">PQJ73_30380</name>
</gene>
<comment type="caution">
    <text evidence="1">The sequence shown here is derived from an EMBL/GenBank/DDBJ whole genome shotgun (WGS) entry which is preliminary data.</text>
</comment>
<dbReference type="Proteomes" id="UP001165652">
    <property type="component" value="Unassembled WGS sequence"/>
</dbReference>
<evidence type="ECO:0000313" key="1">
    <source>
        <dbReference type="EMBL" id="MDC7790008.1"/>
    </source>
</evidence>
<organism evidence="1 2">
    <name type="scientific">Rhodoplanes tepidamans</name>
    <name type="common">Rhodoplanes cryptolactis</name>
    <dbReference type="NCBI Taxonomy" id="200616"/>
    <lineage>
        <taxon>Bacteria</taxon>
        <taxon>Pseudomonadati</taxon>
        <taxon>Pseudomonadota</taxon>
        <taxon>Alphaproteobacteria</taxon>
        <taxon>Hyphomicrobiales</taxon>
        <taxon>Nitrobacteraceae</taxon>
        <taxon>Rhodoplanes</taxon>
    </lineage>
</organism>
<keyword evidence="2" id="KW-1185">Reference proteome</keyword>
<proteinExistence type="predicted"/>
<name>A0ABT5JL86_RHOTP</name>